<gene>
    <name evidence="1" type="ORF">LCGC14_0910180</name>
</gene>
<dbReference type="AlphaFoldDB" id="A0A0F9S0M5"/>
<proteinExistence type="predicted"/>
<feature type="non-terminal residue" evidence="1">
    <location>
        <position position="1"/>
    </location>
</feature>
<organism evidence="1">
    <name type="scientific">marine sediment metagenome</name>
    <dbReference type="NCBI Taxonomy" id="412755"/>
    <lineage>
        <taxon>unclassified sequences</taxon>
        <taxon>metagenomes</taxon>
        <taxon>ecological metagenomes</taxon>
    </lineage>
</organism>
<protein>
    <submittedName>
        <fullName evidence="1">Uncharacterized protein</fullName>
    </submittedName>
</protein>
<comment type="caution">
    <text evidence="1">The sequence shown here is derived from an EMBL/GenBank/DDBJ whole genome shotgun (WGS) entry which is preliminary data.</text>
</comment>
<accession>A0A0F9S0M5</accession>
<sequence>TIARLIGEPINVQLPVPVELAKIADVFTAEPGEKVWRYTAFDSSLDTVLAVDANGVITQVKRTPIGDAELTFSGLNSKEEYVLIDDILSETDNTSVLARRKESISRAMDKKEVRAIITAILANTAGFLPGVDCPEFVVSSTHDLYDVIMGMKHLVEDYGTDYVLLCGTTVKEKIDTYDKDNVGSFNYNIALIDRIAKLGIEVVKVFGKVEITNGGGELALMDSKKLILVAKNSRIAEGKPIKFVRRKIGSAIAKLMGADVDKAQRALIIGQTPVNKAGVNTLAYSVYGYESNIFTITNPKAISIADATVIL</sequence>
<evidence type="ECO:0000313" key="1">
    <source>
        <dbReference type="EMBL" id="KKN22908.1"/>
    </source>
</evidence>
<dbReference type="EMBL" id="LAZR01003018">
    <property type="protein sequence ID" value="KKN22908.1"/>
    <property type="molecule type" value="Genomic_DNA"/>
</dbReference>
<name>A0A0F9S0M5_9ZZZZ</name>
<reference evidence="1" key="1">
    <citation type="journal article" date="2015" name="Nature">
        <title>Complex archaea that bridge the gap between prokaryotes and eukaryotes.</title>
        <authorList>
            <person name="Spang A."/>
            <person name="Saw J.H."/>
            <person name="Jorgensen S.L."/>
            <person name="Zaremba-Niedzwiedzka K."/>
            <person name="Martijn J."/>
            <person name="Lind A.E."/>
            <person name="van Eijk R."/>
            <person name="Schleper C."/>
            <person name="Guy L."/>
            <person name="Ettema T.J."/>
        </authorList>
    </citation>
    <scope>NUCLEOTIDE SEQUENCE</scope>
</reference>